<name>A0AAU9K068_9CILI</name>
<keyword evidence="2" id="KW-0677">Repeat</keyword>
<gene>
    <name evidence="7" type="ORF">BSTOLATCC_MIC54021</name>
</gene>
<reference evidence="7" key="1">
    <citation type="submission" date="2021-09" db="EMBL/GenBank/DDBJ databases">
        <authorList>
            <consortium name="AG Swart"/>
            <person name="Singh M."/>
            <person name="Singh A."/>
            <person name="Seah K."/>
            <person name="Emmerich C."/>
        </authorList>
    </citation>
    <scope>NUCLEOTIDE SEQUENCE</scope>
    <source>
        <strain evidence="7">ATCC30299</strain>
    </source>
</reference>
<dbReference type="PANTHER" id="PTHR24379">
    <property type="entry name" value="KRAB AND ZINC FINGER DOMAIN-CONTAINING"/>
    <property type="match status" value="1"/>
</dbReference>
<dbReference type="PROSITE" id="PS50157">
    <property type="entry name" value="ZINC_FINGER_C2H2_2"/>
    <property type="match status" value="2"/>
</dbReference>
<protein>
    <recommendedName>
        <fullName evidence="6">C2H2-type domain-containing protein</fullName>
    </recommendedName>
</protein>
<sequence>MKLPMPKDILLSTQSITELTCNICNLSFISPCDFKLHKLGTLEQVSSKAKVEETEPIPLLSHRHKFECDKCLKIFSSEKGLHQHEGKIHNFSKRSFKCPICDKKFRDNSALKFHTRQVHEKSTRVSCNECKQTFYSKYVLEKHSQRCPAQEIEISS</sequence>
<dbReference type="GO" id="GO:0008270">
    <property type="term" value="F:zinc ion binding"/>
    <property type="evidence" value="ECO:0007669"/>
    <property type="project" value="UniProtKB-KW"/>
</dbReference>
<proteinExistence type="predicted"/>
<feature type="domain" description="C2H2-type" evidence="6">
    <location>
        <begin position="96"/>
        <end position="124"/>
    </location>
</feature>
<evidence type="ECO:0000256" key="4">
    <source>
        <dbReference type="ARBA" id="ARBA00022833"/>
    </source>
</evidence>
<organism evidence="7 8">
    <name type="scientific">Blepharisma stoltei</name>
    <dbReference type="NCBI Taxonomy" id="1481888"/>
    <lineage>
        <taxon>Eukaryota</taxon>
        <taxon>Sar</taxon>
        <taxon>Alveolata</taxon>
        <taxon>Ciliophora</taxon>
        <taxon>Postciliodesmatophora</taxon>
        <taxon>Heterotrichea</taxon>
        <taxon>Heterotrichida</taxon>
        <taxon>Blepharismidae</taxon>
        <taxon>Blepharisma</taxon>
    </lineage>
</organism>
<dbReference type="SMART" id="SM00355">
    <property type="entry name" value="ZnF_C2H2"/>
    <property type="match status" value="4"/>
</dbReference>
<evidence type="ECO:0000256" key="2">
    <source>
        <dbReference type="ARBA" id="ARBA00022737"/>
    </source>
</evidence>
<dbReference type="AlphaFoldDB" id="A0AAU9K068"/>
<evidence type="ECO:0000256" key="5">
    <source>
        <dbReference type="PROSITE-ProRule" id="PRU00042"/>
    </source>
</evidence>
<evidence type="ECO:0000313" key="7">
    <source>
        <dbReference type="EMBL" id="CAG9331967.1"/>
    </source>
</evidence>
<dbReference type="EMBL" id="CAJZBQ010000053">
    <property type="protein sequence ID" value="CAG9331967.1"/>
    <property type="molecule type" value="Genomic_DNA"/>
</dbReference>
<dbReference type="Pfam" id="PF00096">
    <property type="entry name" value="zf-C2H2"/>
    <property type="match status" value="1"/>
</dbReference>
<dbReference type="Proteomes" id="UP001162131">
    <property type="component" value="Unassembled WGS sequence"/>
</dbReference>
<evidence type="ECO:0000313" key="8">
    <source>
        <dbReference type="Proteomes" id="UP001162131"/>
    </source>
</evidence>
<evidence type="ECO:0000259" key="6">
    <source>
        <dbReference type="PROSITE" id="PS50157"/>
    </source>
</evidence>
<dbReference type="PROSITE" id="PS00028">
    <property type="entry name" value="ZINC_FINGER_C2H2_1"/>
    <property type="match status" value="2"/>
</dbReference>
<evidence type="ECO:0000256" key="1">
    <source>
        <dbReference type="ARBA" id="ARBA00022723"/>
    </source>
</evidence>
<keyword evidence="4" id="KW-0862">Zinc</keyword>
<accession>A0AAU9K068</accession>
<dbReference type="SUPFAM" id="SSF57667">
    <property type="entry name" value="beta-beta-alpha zinc fingers"/>
    <property type="match status" value="1"/>
</dbReference>
<keyword evidence="8" id="KW-1185">Reference proteome</keyword>
<comment type="caution">
    <text evidence="7">The sequence shown here is derived from an EMBL/GenBank/DDBJ whole genome shotgun (WGS) entry which is preliminary data.</text>
</comment>
<dbReference type="Pfam" id="PF13912">
    <property type="entry name" value="zf-C2H2_6"/>
    <property type="match status" value="1"/>
</dbReference>
<dbReference type="Pfam" id="PF12874">
    <property type="entry name" value="zf-met"/>
    <property type="match status" value="1"/>
</dbReference>
<dbReference type="PANTHER" id="PTHR24379:SF121">
    <property type="entry name" value="C2H2-TYPE DOMAIN-CONTAINING PROTEIN"/>
    <property type="match status" value="1"/>
</dbReference>
<dbReference type="InterPro" id="IPR036236">
    <property type="entry name" value="Znf_C2H2_sf"/>
</dbReference>
<feature type="domain" description="C2H2-type" evidence="6">
    <location>
        <begin position="66"/>
        <end position="94"/>
    </location>
</feature>
<keyword evidence="1" id="KW-0479">Metal-binding</keyword>
<evidence type="ECO:0000256" key="3">
    <source>
        <dbReference type="ARBA" id="ARBA00022771"/>
    </source>
</evidence>
<keyword evidence="3 5" id="KW-0863">Zinc-finger</keyword>
<dbReference type="InterPro" id="IPR013087">
    <property type="entry name" value="Znf_C2H2_type"/>
</dbReference>
<dbReference type="Gene3D" id="3.30.160.60">
    <property type="entry name" value="Classic Zinc Finger"/>
    <property type="match status" value="2"/>
</dbReference>